<dbReference type="EC" id="2.5.1.129" evidence="5"/>
<evidence type="ECO:0000256" key="2">
    <source>
        <dbReference type="ARBA" id="ARBA00022630"/>
    </source>
</evidence>
<dbReference type="RefSeq" id="WP_275475233.1">
    <property type="nucleotide sequence ID" value="NZ_CP162940.1"/>
</dbReference>
<accession>A0ABV5ACZ9</accession>
<dbReference type="NCBIfam" id="NF004685">
    <property type="entry name" value="PRK06029.1"/>
    <property type="match status" value="1"/>
</dbReference>
<feature type="binding site" evidence="5">
    <location>
        <position position="121"/>
    </location>
    <ligand>
        <name>FMN</name>
        <dbReference type="ChEBI" id="CHEBI:58210"/>
    </ligand>
</feature>
<feature type="binding site" evidence="5">
    <location>
        <begin position="9"/>
        <end position="11"/>
    </location>
    <ligand>
        <name>FMN</name>
        <dbReference type="ChEBI" id="CHEBI:58210"/>
    </ligand>
</feature>
<name>A0ABV5ACZ9_9BACL</name>
<keyword evidence="3 5" id="KW-0288">FMN</keyword>
<comment type="function">
    <text evidence="5">Involved in the non-oxidative decarboxylation and detoxification of phenolic derivatives. Flavin prenyltransferase that catalyzes the synthesis of the prenylated FMN cofactor (prenyl-FMN) for phenolic acid decarboxylase.</text>
</comment>
<comment type="similarity">
    <text evidence="5">Belongs to the UbiX/PAD1 family. YclB subfamily.</text>
</comment>
<dbReference type="PANTHER" id="PTHR43374">
    <property type="entry name" value="FLAVIN PRENYLTRANSFERASE"/>
    <property type="match status" value="1"/>
</dbReference>
<dbReference type="SUPFAM" id="SSF52507">
    <property type="entry name" value="Homo-oligomeric flavin-containing Cys decarboxylases, HFCD"/>
    <property type="match status" value="1"/>
</dbReference>
<keyword evidence="5" id="KW-0058">Aromatic hydrocarbons catabolism</keyword>
<feature type="binding site" evidence="5">
    <location>
        <begin position="86"/>
        <end position="89"/>
    </location>
    <ligand>
        <name>FMN</name>
        <dbReference type="ChEBI" id="CHEBI:58210"/>
    </ligand>
</feature>
<keyword evidence="8" id="KW-1185">Reference proteome</keyword>
<evidence type="ECO:0000256" key="3">
    <source>
        <dbReference type="ARBA" id="ARBA00022643"/>
    </source>
</evidence>
<keyword evidence="5" id="KW-0216">Detoxification</keyword>
<dbReference type="HAMAP" id="MF_01984">
    <property type="entry name" value="ubiX_pad"/>
    <property type="match status" value="1"/>
</dbReference>
<organism evidence="7 8">
    <name type="scientific">Alicyclobacillus fastidiosus</name>
    <dbReference type="NCBI Taxonomy" id="392011"/>
    <lineage>
        <taxon>Bacteria</taxon>
        <taxon>Bacillati</taxon>
        <taxon>Bacillota</taxon>
        <taxon>Bacilli</taxon>
        <taxon>Bacillales</taxon>
        <taxon>Alicyclobacillaceae</taxon>
        <taxon>Alicyclobacillus</taxon>
    </lineage>
</organism>
<comment type="caution">
    <text evidence="7">The sequence shown here is derived from an EMBL/GenBank/DDBJ whole genome shotgun (WGS) entry which is preliminary data.</text>
</comment>
<feature type="binding site" evidence="5">
    <location>
        <position position="35"/>
    </location>
    <ligand>
        <name>FMN</name>
        <dbReference type="ChEBI" id="CHEBI:58210"/>
    </ligand>
</feature>
<dbReference type="InterPro" id="IPR032901">
    <property type="entry name" value="UbiX_pad_YclB"/>
</dbReference>
<proteinExistence type="inferred from homology"/>
<sequence length="198" mass="21555">MKVIVGITGATGAIFGIRMLELLGEAGVETHLVMSPWAKSTIPFETPYSVADVLSMASHTYSYKDQAAKISSGSFQVDAMVVAPCSMKTLASIRVGLADNLLTRSADVMLKERKKLILLTRETPLNTIHLENMLSLSQMGAVIFPPMPAFYNHPDSVDDLVNHIVYRVMDQLGLAPDEAKRWEGMKTHIGTGGNNHGI</sequence>
<dbReference type="NCBIfam" id="TIGR00421">
    <property type="entry name" value="ubiX_pad"/>
    <property type="match status" value="1"/>
</dbReference>
<evidence type="ECO:0000313" key="8">
    <source>
        <dbReference type="Proteomes" id="UP001579974"/>
    </source>
</evidence>
<reference evidence="7 8" key="1">
    <citation type="journal article" date="2024" name="Int. J. Mol. Sci.">
        <title>Exploration of Alicyclobacillus spp. Genome in Search of Antibiotic Resistance.</title>
        <authorList>
            <person name="Bucka-Kolendo J."/>
            <person name="Kiousi D.E."/>
            <person name="Dekowska A."/>
            <person name="Mikolajczuk-Szczyrba A."/>
            <person name="Karadedos D.M."/>
            <person name="Michael P."/>
            <person name="Galanis A."/>
            <person name="Sokolowska B."/>
        </authorList>
    </citation>
    <scope>NUCLEOTIDE SEQUENCE [LARGE SCALE GENOMIC DNA]</scope>
    <source>
        <strain evidence="7 8">KKP 3000</strain>
    </source>
</reference>
<dbReference type="Pfam" id="PF02441">
    <property type="entry name" value="Flavoprotein"/>
    <property type="match status" value="1"/>
</dbReference>
<evidence type="ECO:0000256" key="5">
    <source>
        <dbReference type="HAMAP-Rule" id="MF_01986"/>
    </source>
</evidence>
<keyword evidence="1 5" id="KW-0637">Prenyltransferase</keyword>
<gene>
    <name evidence="7" type="ORF">KKP3000_002997</name>
</gene>
<dbReference type="Proteomes" id="UP001579974">
    <property type="component" value="Unassembled WGS sequence"/>
</dbReference>
<dbReference type="InterPro" id="IPR004507">
    <property type="entry name" value="UbiX-like"/>
</dbReference>
<dbReference type="InterPro" id="IPR036551">
    <property type="entry name" value="Flavin_trans-like"/>
</dbReference>
<dbReference type="EMBL" id="JBDXSU010000003">
    <property type="protein sequence ID" value="MFB5189720.1"/>
    <property type="molecule type" value="Genomic_DNA"/>
</dbReference>
<comment type="catalytic activity">
    <reaction evidence="5">
        <text>dimethylallyl phosphate + FMNH2 = prenylated FMNH2 + phosphate</text>
        <dbReference type="Rhea" id="RHEA:37743"/>
        <dbReference type="ChEBI" id="CHEBI:43474"/>
        <dbReference type="ChEBI" id="CHEBI:57618"/>
        <dbReference type="ChEBI" id="CHEBI:87467"/>
        <dbReference type="ChEBI" id="CHEBI:88052"/>
        <dbReference type="EC" id="2.5.1.129"/>
    </reaction>
</comment>
<dbReference type="Gene3D" id="3.40.50.1950">
    <property type="entry name" value="Flavin prenyltransferase-like"/>
    <property type="match status" value="1"/>
</dbReference>
<dbReference type="PANTHER" id="PTHR43374:SF1">
    <property type="entry name" value="FLAVIN PRENYLTRANSFERASE PAD1, MITOCHONDRIAL"/>
    <property type="match status" value="1"/>
</dbReference>
<evidence type="ECO:0000256" key="4">
    <source>
        <dbReference type="ARBA" id="ARBA00022679"/>
    </source>
</evidence>
<keyword evidence="2 5" id="KW-0285">Flavoprotein</keyword>
<dbReference type="HAMAP" id="MF_01986">
    <property type="entry name" value="ubiX_pad_yclB"/>
    <property type="match status" value="1"/>
</dbReference>
<keyword evidence="4 5" id="KW-0808">Transferase</keyword>
<evidence type="ECO:0000259" key="6">
    <source>
        <dbReference type="Pfam" id="PF02441"/>
    </source>
</evidence>
<evidence type="ECO:0000313" key="7">
    <source>
        <dbReference type="EMBL" id="MFB5189720.1"/>
    </source>
</evidence>
<evidence type="ECO:0000256" key="1">
    <source>
        <dbReference type="ARBA" id="ARBA00022602"/>
    </source>
</evidence>
<protein>
    <recommendedName>
        <fullName evidence="5">Probable UbiX-like flavin prenyltransferase</fullName>
        <ecNumber evidence="5">2.5.1.129</ecNumber>
    </recommendedName>
    <alternativeName>
        <fullName evidence="5">Phenolic acid decarboxylase subunit B</fullName>
        <shortName evidence="5">PAD</shortName>
    </alternativeName>
</protein>
<comment type="subunit">
    <text evidence="5">Homododecamer.</text>
</comment>
<feature type="domain" description="Flavoprotein" evidence="6">
    <location>
        <begin position="1"/>
        <end position="172"/>
    </location>
</feature>
<dbReference type="InterPro" id="IPR003382">
    <property type="entry name" value="Flavoprotein"/>
</dbReference>